<sequence length="80" mass="8734">MNSVFSSFDFLCAELLGQSLKSSTPLAPIKKPTTTSSSSTPPKQSGDFKKEKPKTQKKIPSSRFAVELDGLNCFETLVYS</sequence>
<dbReference type="EnsemblPlants" id="Kaladp0070s0043.1.v1.1">
    <property type="protein sequence ID" value="Kaladp0070s0043.1.v1.1.CDS.1"/>
    <property type="gene ID" value="Kaladp0070s0043.v1.1"/>
</dbReference>
<protein>
    <submittedName>
        <fullName evidence="2">Uncharacterized protein</fullName>
    </submittedName>
</protein>
<evidence type="ECO:0000313" key="2">
    <source>
        <dbReference type="EnsemblPlants" id="Kaladp0070s0043.1.v1.1.CDS.1"/>
    </source>
</evidence>
<evidence type="ECO:0000313" key="3">
    <source>
        <dbReference type="Proteomes" id="UP000594263"/>
    </source>
</evidence>
<feature type="compositionally biased region" description="Low complexity" evidence="1">
    <location>
        <begin position="30"/>
        <end position="43"/>
    </location>
</feature>
<dbReference type="OMA" id="NLMASPF"/>
<organism evidence="2 3">
    <name type="scientific">Kalanchoe fedtschenkoi</name>
    <name type="common">Lavender scallops</name>
    <name type="synonym">South American air plant</name>
    <dbReference type="NCBI Taxonomy" id="63787"/>
    <lineage>
        <taxon>Eukaryota</taxon>
        <taxon>Viridiplantae</taxon>
        <taxon>Streptophyta</taxon>
        <taxon>Embryophyta</taxon>
        <taxon>Tracheophyta</taxon>
        <taxon>Spermatophyta</taxon>
        <taxon>Magnoliopsida</taxon>
        <taxon>eudicotyledons</taxon>
        <taxon>Gunneridae</taxon>
        <taxon>Pentapetalae</taxon>
        <taxon>Saxifragales</taxon>
        <taxon>Crassulaceae</taxon>
        <taxon>Kalanchoe</taxon>
    </lineage>
</organism>
<feature type="region of interest" description="Disordered" evidence="1">
    <location>
        <begin position="23"/>
        <end position="61"/>
    </location>
</feature>
<reference evidence="2" key="1">
    <citation type="submission" date="2021-01" db="UniProtKB">
        <authorList>
            <consortium name="EnsemblPlants"/>
        </authorList>
    </citation>
    <scope>IDENTIFICATION</scope>
</reference>
<name>A0A7N0UIQ0_KALFE</name>
<evidence type="ECO:0000256" key="1">
    <source>
        <dbReference type="SAM" id="MobiDB-lite"/>
    </source>
</evidence>
<keyword evidence="3" id="KW-1185">Reference proteome</keyword>
<proteinExistence type="predicted"/>
<dbReference type="PANTHER" id="PTHR33641:SF15">
    <property type="entry name" value="AVR9_CF-9 RAPIDLY ELICITED PROTEIN"/>
    <property type="match status" value="1"/>
</dbReference>
<dbReference type="Gramene" id="Kaladp0070s0043.1.v1.1">
    <property type="protein sequence ID" value="Kaladp0070s0043.1.v1.1.CDS.1"/>
    <property type="gene ID" value="Kaladp0070s0043.v1.1"/>
</dbReference>
<dbReference type="Proteomes" id="UP000594263">
    <property type="component" value="Unplaced"/>
</dbReference>
<dbReference type="PANTHER" id="PTHR33641">
    <property type="entry name" value="OS06G0133500 PROTEIN"/>
    <property type="match status" value="1"/>
</dbReference>
<dbReference type="AlphaFoldDB" id="A0A7N0UIQ0"/>
<accession>A0A7N0UIQ0</accession>